<comment type="caution">
    <text evidence="2">The sequence shown here is derived from an EMBL/GenBank/DDBJ whole genome shotgun (WGS) entry which is preliminary data.</text>
</comment>
<evidence type="ECO:0000313" key="3">
    <source>
        <dbReference type="Proteomes" id="UP000604046"/>
    </source>
</evidence>
<dbReference type="AlphaFoldDB" id="A0A812UZQ2"/>
<dbReference type="EMBL" id="CAJNDS010002820">
    <property type="protein sequence ID" value="CAE7609172.1"/>
    <property type="molecule type" value="Genomic_DNA"/>
</dbReference>
<protein>
    <submittedName>
        <fullName evidence="2">Uncharacterized protein</fullName>
    </submittedName>
</protein>
<keyword evidence="3" id="KW-1185">Reference proteome</keyword>
<feature type="chain" id="PRO_5032743472" evidence="1">
    <location>
        <begin position="19"/>
        <end position="108"/>
    </location>
</feature>
<dbReference type="Proteomes" id="UP000604046">
    <property type="component" value="Unassembled WGS sequence"/>
</dbReference>
<sequence length="108" mass="11877">MALEAAVALATRWHWFAAAGMTTCTCPADPLERFDLLSFKEFGKGAPIARRTWRELGQLLAAKTGESEAVETEQLMQSLAVSLQRENARAILRRLGPPELPAEQLAEP</sequence>
<dbReference type="OrthoDB" id="10540216at2759"/>
<evidence type="ECO:0000256" key="1">
    <source>
        <dbReference type="SAM" id="SignalP"/>
    </source>
</evidence>
<name>A0A812UZQ2_9DINO</name>
<proteinExistence type="predicted"/>
<feature type="signal peptide" evidence="1">
    <location>
        <begin position="1"/>
        <end position="18"/>
    </location>
</feature>
<gene>
    <name evidence="2" type="ORF">SNAT2548_LOCUS34628</name>
</gene>
<keyword evidence="1" id="KW-0732">Signal</keyword>
<reference evidence="2" key="1">
    <citation type="submission" date="2021-02" db="EMBL/GenBank/DDBJ databases">
        <authorList>
            <person name="Dougan E. K."/>
            <person name="Rhodes N."/>
            <person name="Thang M."/>
            <person name="Chan C."/>
        </authorList>
    </citation>
    <scope>NUCLEOTIDE SEQUENCE</scope>
</reference>
<organism evidence="2 3">
    <name type="scientific">Symbiodinium natans</name>
    <dbReference type="NCBI Taxonomy" id="878477"/>
    <lineage>
        <taxon>Eukaryota</taxon>
        <taxon>Sar</taxon>
        <taxon>Alveolata</taxon>
        <taxon>Dinophyceae</taxon>
        <taxon>Suessiales</taxon>
        <taxon>Symbiodiniaceae</taxon>
        <taxon>Symbiodinium</taxon>
    </lineage>
</organism>
<evidence type="ECO:0000313" key="2">
    <source>
        <dbReference type="EMBL" id="CAE7609172.1"/>
    </source>
</evidence>
<accession>A0A812UZQ2</accession>